<dbReference type="EMBL" id="JAMXFF010000005">
    <property type="protein sequence ID" value="MCT7965784.1"/>
    <property type="molecule type" value="Genomic_DNA"/>
</dbReference>
<comment type="caution">
    <text evidence="1">The sequence shown here is derived from an EMBL/GenBank/DDBJ whole genome shotgun (WGS) entry which is preliminary data.</text>
</comment>
<gene>
    <name evidence="1" type="ORF">NG799_05485</name>
</gene>
<reference evidence="1 2" key="1">
    <citation type="journal article" date="2022" name="Front. Microbiol.">
        <title>High genomic differentiation and limited gene flow indicate recent cryptic speciation within the genus Laspinema (cyanobacteria).</title>
        <authorList>
            <person name="Stanojkovic A."/>
            <person name="Skoupy S."/>
            <person name="Skaloud P."/>
            <person name="Dvorak P."/>
        </authorList>
    </citation>
    <scope>NUCLEOTIDE SEQUENCE [LARGE SCALE GENOMIC DNA]</scope>
    <source>
        <strain evidence="1 2">D2a</strain>
    </source>
</reference>
<organism evidence="1 2">
    <name type="scientific">Laspinema palackyanum D2a</name>
    <dbReference type="NCBI Taxonomy" id="2953684"/>
    <lineage>
        <taxon>Bacteria</taxon>
        <taxon>Bacillati</taxon>
        <taxon>Cyanobacteriota</taxon>
        <taxon>Cyanophyceae</taxon>
        <taxon>Oscillatoriophycideae</taxon>
        <taxon>Oscillatoriales</taxon>
        <taxon>Laspinemataceae</taxon>
        <taxon>Laspinema</taxon>
        <taxon>Laspinema palackyanum</taxon>
    </lineage>
</organism>
<proteinExistence type="predicted"/>
<evidence type="ECO:0000313" key="1">
    <source>
        <dbReference type="EMBL" id="MCT7965784.1"/>
    </source>
</evidence>
<protein>
    <submittedName>
        <fullName evidence="1">DUF4351 domain-containing protein</fullName>
    </submittedName>
</protein>
<sequence length="297" mass="33987">MTRFVYDQFAKQYLTELLSPFGEVEASRAIAAEVREVDVIFSPASDHPPEVAILGLLGRLATTAAIFEPFRNAVQPGEIRSCLSKLFELYNEFERQANRENTRLNEAQLPHLWILSPTVSTAVLSGFKAELDVENWGEGIYFLGKSFKTGIVVIHQLPKTPETLWLRMLGKGKVQKQAITELRELPEDNPFRVQTLELLYNLLTILEVRQDLETEDQSLIMELSPLYLERLENANQRGIQQGERRMVEKMLKAKFGEVDGELSPIIDALLLIPTLDMMQLIYQLSWEELLARVRNEN</sequence>
<keyword evidence="2" id="KW-1185">Reference proteome</keyword>
<name>A0ABT2MM15_9CYAN</name>
<evidence type="ECO:0000313" key="2">
    <source>
        <dbReference type="Proteomes" id="UP001525890"/>
    </source>
</evidence>
<accession>A0ABT2MM15</accession>
<dbReference type="Proteomes" id="UP001525890">
    <property type="component" value="Unassembled WGS sequence"/>
</dbReference>
<dbReference type="RefSeq" id="WP_368005459.1">
    <property type="nucleotide sequence ID" value="NZ_JAMXFF010000005.1"/>
</dbReference>